<evidence type="ECO:0000313" key="2">
    <source>
        <dbReference type="EMBL" id="KAA8575562.1"/>
    </source>
</evidence>
<dbReference type="EMBL" id="VICG01000002">
    <property type="protein sequence ID" value="KAA8575562.1"/>
    <property type="molecule type" value="Genomic_DNA"/>
</dbReference>
<feature type="compositionally biased region" description="Polar residues" evidence="1">
    <location>
        <begin position="130"/>
        <end position="154"/>
    </location>
</feature>
<comment type="caution">
    <text evidence="2">The sequence shown here is derived from an EMBL/GenBank/DDBJ whole genome shotgun (WGS) entry which is preliminary data.</text>
</comment>
<keyword evidence="3" id="KW-1185">Reference proteome</keyword>
<dbReference type="Proteomes" id="UP000322873">
    <property type="component" value="Unassembled WGS sequence"/>
</dbReference>
<feature type="compositionally biased region" description="Polar residues" evidence="1">
    <location>
        <begin position="210"/>
        <end position="219"/>
    </location>
</feature>
<evidence type="ECO:0000256" key="1">
    <source>
        <dbReference type="SAM" id="MobiDB-lite"/>
    </source>
</evidence>
<organism evidence="2 3">
    <name type="scientific">Monilinia fructicola</name>
    <name type="common">Brown rot fungus</name>
    <name type="synonym">Ciboria fructicola</name>
    <dbReference type="NCBI Taxonomy" id="38448"/>
    <lineage>
        <taxon>Eukaryota</taxon>
        <taxon>Fungi</taxon>
        <taxon>Dikarya</taxon>
        <taxon>Ascomycota</taxon>
        <taxon>Pezizomycotina</taxon>
        <taxon>Leotiomycetes</taxon>
        <taxon>Helotiales</taxon>
        <taxon>Sclerotiniaceae</taxon>
        <taxon>Monilinia</taxon>
    </lineage>
</organism>
<sequence>MDCLTDYLADFRTQRTRLDCAIYSPEIAFETESYDNPQMHPLEDLQTCLTSAPDNRNDGGDSTGIWNENYLKGVYNGNVKDPNDQDSSAFADDNAAGNGNARISIFHRGSVSGLNDISGAAHPTGDGNINDENANGNPFKSGNGDNNVSGNENSIGRDEPGLNIPKKVRKERDTTTTTPTHLSPTPTESAYINGVWVAIKDVFASSLPSGQNSKGNYASSVPPKGNGNVIGNDNGNNNILGNNNQVFSNISGVKFDPIINLPTLTAR</sequence>
<gene>
    <name evidence="2" type="ORF">EYC84_004702</name>
</gene>
<evidence type="ECO:0000313" key="3">
    <source>
        <dbReference type="Proteomes" id="UP000322873"/>
    </source>
</evidence>
<feature type="region of interest" description="Disordered" evidence="1">
    <location>
        <begin position="210"/>
        <end position="233"/>
    </location>
</feature>
<feature type="region of interest" description="Disordered" evidence="1">
    <location>
        <begin position="117"/>
        <end position="186"/>
    </location>
</feature>
<dbReference type="VEuPathDB" id="FungiDB:MFRU_002g00070"/>
<protein>
    <submittedName>
        <fullName evidence="2">Uncharacterized protein</fullName>
    </submittedName>
</protein>
<proteinExistence type="predicted"/>
<feature type="compositionally biased region" description="Low complexity" evidence="1">
    <location>
        <begin position="175"/>
        <end position="186"/>
    </location>
</feature>
<dbReference type="AlphaFoldDB" id="A0A5M9K699"/>
<name>A0A5M9K699_MONFR</name>
<reference evidence="2 3" key="1">
    <citation type="submission" date="2019-06" db="EMBL/GenBank/DDBJ databases">
        <title>Genome Sequence of the Brown Rot Fungal Pathogen Monilinia fructicola.</title>
        <authorList>
            <person name="De Miccolis Angelini R.M."/>
            <person name="Landi L."/>
            <person name="Abate D."/>
            <person name="Pollastro S."/>
            <person name="Romanazzi G."/>
            <person name="Faretra F."/>
        </authorList>
    </citation>
    <scope>NUCLEOTIDE SEQUENCE [LARGE SCALE GENOMIC DNA]</scope>
    <source>
        <strain evidence="2 3">Mfrc123</strain>
    </source>
</reference>
<accession>A0A5M9K699</accession>